<organism evidence="1 2">
    <name type="scientific">Suillus subaureus</name>
    <dbReference type="NCBI Taxonomy" id="48587"/>
    <lineage>
        <taxon>Eukaryota</taxon>
        <taxon>Fungi</taxon>
        <taxon>Dikarya</taxon>
        <taxon>Basidiomycota</taxon>
        <taxon>Agaricomycotina</taxon>
        <taxon>Agaricomycetes</taxon>
        <taxon>Agaricomycetidae</taxon>
        <taxon>Boletales</taxon>
        <taxon>Suillineae</taxon>
        <taxon>Suillaceae</taxon>
        <taxon>Suillus</taxon>
    </lineage>
</organism>
<accession>A0A9P7EHQ4</accession>
<evidence type="ECO:0000313" key="2">
    <source>
        <dbReference type="Proteomes" id="UP000807769"/>
    </source>
</evidence>
<dbReference type="Proteomes" id="UP000807769">
    <property type="component" value="Unassembled WGS sequence"/>
</dbReference>
<proteinExistence type="predicted"/>
<evidence type="ECO:0000313" key="1">
    <source>
        <dbReference type="EMBL" id="KAG1822042.1"/>
    </source>
</evidence>
<dbReference type="EMBL" id="JABBWG010000006">
    <property type="protein sequence ID" value="KAG1822042.1"/>
    <property type="molecule type" value="Genomic_DNA"/>
</dbReference>
<dbReference type="AlphaFoldDB" id="A0A9P7EHQ4"/>
<comment type="caution">
    <text evidence="1">The sequence shown here is derived from an EMBL/GenBank/DDBJ whole genome shotgun (WGS) entry which is preliminary data.</text>
</comment>
<dbReference type="GeneID" id="64628926"/>
<gene>
    <name evidence="1" type="ORF">BJ212DRAFT_1335508</name>
</gene>
<name>A0A9P7EHQ4_9AGAM</name>
<keyword evidence="2" id="KW-1185">Reference proteome</keyword>
<reference evidence="1" key="1">
    <citation type="journal article" date="2020" name="New Phytol.">
        <title>Comparative genomics reveals dynamic genome evolution in host specialist ectomycorrhizal fungi.</title>
        <authorList>
            <person name="Lofgren L.A."/>
            <person name="Nguyen N.H."/>
            <person name="Vilgalys R."/>
            <person name="Ruytinx J."/>
            <person name="Liao H.L."/>
            <person name="Branco S."/>
            <person name="Kuo A."/>
            <person name="LaButti K."/>
            <person name="Lipzen A."/>
            <person name="Andreopoulos W."/>
            <person name="Pangilinan J."/>
            <person name="Riley R."/>
            <person name="Hundley H."/>
            <person name="Na H."/>
            <person name="Barry K."/>
            <person name="Grigoriev I.V."/>
            <person name="Stajich J.E."/>
            <person name="Kennedy P.G."/>
        </authorList>
    </citation>
    <scope>NUCLEOTIDE SEQUENCE</scope>
    <source>
        <strain evidence="1">MN1</strain>
    </source>
</reference>
<dbReference type="RefSeq" id="XP_041196782.1">
    <property type="nucleotide sequence ID" value="XM_041334909.1"/>
</dbReference>
<protein>
    <submittedName>
        <fullName evidence="1">Uncharacterized protein</fullName>
    </submittedName>
</protein>
<sequence length="94" mass="10519">MLMRVTTRSGWSTGHWSRTKCNISTASVMSETHLPVGYLLSRVACIYASNIPKSSNGIKWCTILVYASPTFGVRDGWTLRMGERDSLRQVDIHA</sequence>